<accession>I0IA01</accession>
<dbReference type="HOGENOM" id="CLU_2583090_0_0_0"/>
<dbReference type="AlphaFoldDB" id="I0IA01"/>
<dbReference type="KEGG" id="cap:CLDAP_40490"/>
<sequence length="80" mass="9046">MLILTFSSAAPGHWYESNGAIKSLVPQTGCWILQVDELRVALVPLLTNFYLACLFDVLLRLSVHADIHSSTILLLYYRRP</sequence>
<dbReference type="EMBL" id="AP012337">
    <property type="protein sequence ID" value="BAM02089.1"/>
    <property type="molecule type" value="Genomic_DNA"/>
</dbReference>
<evidence type="ECO:0000313" key="2">
    <source>
        <dbReference type="Proteomes" id="UP000007880"/>
    </source>
</evidence>
<reference evidence="1 2" key="1">
    <citation type="submission" date="2012-02" db="EMBL/GenBank/DDBJ databases">
        <title>Complete genome sequence of Caldilinea aerophila DSM 14535 (= NBRC 102666).</title>
        <authorList>
            <person name="Oguchi A."/>
            <person name="Hosoyama A."/>
            <person name="Sekine M."/>
            <person name="Fukai R."/>
            <person name="Kato Y."/>
            <person name="Nakamura S."/>
            <person name="Hanada S."/>
            <person name="Yamazaki S."/>
            <person name="Fujita N."/>
        </authorList>
    </citation>
    <scope>NUCLEOTIDE SEQUENCE [LARGE SCALE GENOMIC DNA]</scope>
    <source>
        <strain evidence="2">DSM 14535 / JCM 11387 / NBRC 104270 / STL-6-O1</strain>
    </source>
</reference>
<gene>
    <name evidence="1" type="ordered locus">CLDAP_40490</name>
</gene>
<proteinExistence type="predicted"/>
<keyword evidence="2" id="KW-1185">Reference proteome</keyword>
<name>I0IA01_CALAS</name>
<organism evidence="1 2">
    <name type="scientific">Caldilinea aerophila (strain DSM 14535 / JCM 11387 / NBRC 104270 / STL-6-O1)</name>
    <dbReference type="NCBI Taxonomy" id="926550"/>
    <lineage>
        <taxon>Bacteria</taxon>
        <taxon>Bacillati</taxon>
        <taxon>Chloroflexota</taxon>
        <taxon>Caldilineae</taxon>
        <taxon>Caldilineales</taxon>
        <taxon>Caldilineaceae</taxon>
        <taxon>Caldilinea</taxon>
    </lineage>
</organism>
<protein>
    <submittedName>
        <fullName evidence="1">Uncharacterized protein</fullName>
    </submittedName>
</protein>
<evidence type="ECO:0000313" key="1">
    <source>
        <dbReference type="EMBL" id="BAM02089.1"/>
    </source>
</evidence>
<dbReference type="Proteomes" id="UP000007880">
    <property type="component" value="Chromosome"/>
</dbReference>